<organism evidence="2 3">
    <name type="scientific">Penicillium angulare</name>
    <dbReference type="NCBI Taxonomy" id="116970"/>
    <lineage>
        <taxon>Eukaryota</taxon>
        <taxon>Fungi</taxon>
        <taxon>Dikarya</taxon>
        <taxon>Ascomycota</taxon>
        <taxon>Pezizomycotina</taxon>
        <taxon>Eurotiomycetes</taxon>
        <taxon>Eurotiomycetidae</taxon>
        <taxon>Eurotiales</taxon>
        <taxon>Aspergillaceae</taxon>
        <taxon>Penicillium</taxon>
    </lineage>
</organism>
<dbReference type="AlphaFoldDB" id="A0A9W9F3G4"/>
<comment type="caution">
    <text evidence="2">The sequence shown here is derived from an EMBL/GenBank/DDBJ whole genome shotgun (WGS) entry which is preliminary data.</text>
</comment>
<accession>A0A9W9F3G4</accession>
<sequence length="69" mass="7791">MYGKAESENGWEGEIERDKAKGVVERKEEEKKRNAQESAEEDLRRSHLQCGGDDTIPRYPGVEGGSDRP</sequence>
<dbReference type="OrthoDB" id="10396373at2759"/>
<protein>
    <submittedName>
        <fullName evidence="2">Uncharacterized protein</fullName>
    </submittedName>
</protein>
<feature type="region of interest" description="Disordered" evidence="1">
    <location>
        <begin position="1"/>
        <end position="69"/>
    </location>
</feature>
<reference evidence="2" key="1">
    <citation type="submission" date="2022-11" db="EMBL/GenBank/DDBJ databases">
        <authorList>
            <person name="Petersen C."/>
        </authorList>
    </citation>
    <scope>NUCLEOTIDE SEQUENCE</scope>
    <source>
        <strain evidence="2">IBT 30069</strain>
    </source>
</reference>
<gene>
    <name evidence="2" type="ORF">N7456_008685</name>
</gene>
<dbReference type="EMBL" id="JAPQKH010000006">
    <property type="protein sequence ID" value="KAJ5092824.1"/>
    <property type="molecule type" value="Genomic_DNA"/>
</dbReference>
<evidence type="ECO:0000256" key="1">
    <source>
        <dbReference type="SAM" id="MobiDB-lite"/>
    </source>
</evidence>
<evidence type="ECO:0000313" key="2">
    <source>
        <dbReference type="EMBL" id="KAJ5092824.1"/>
    </source>
</evidence>
<name>A0A9W9F3G4_9EURO</name>
<reference evidence="2" key="2">
    <citation type="journal article" date="2023" name="IMA Fungus">
        <title>Comparative genomic study of the Penicillium genus elucidates a diverse pangenome and 15 lateral gene transfer events.</title>
        <authorList>
            <person name="Petersen C."/>
            <person name="Sorensen T."/>
            <person name="Nielsen M.R."/>
            <person name="Sondergaard T.E."/>
            <person name="Sorensen J.L."/>
            <person name="Fitzpatrick D.A."/>
            <person name="Frisvad J.C."/>
            <person name="Nielsen K.L."/>
        </authorList>
    </citation>
    <scope>NUCLEOTIDE SEQUENCE</scope>
    <source>
        <strain evidence="2">IBT 30069</strain>
    </source>
</reference>
<proteinExistence type="predicted"/>
<keyword evidence="3" id="KW-1185">Reference proteome</keyword>
<dbReference type="Proteomes" id="UP001149165">
    <property type="component" value="Unassembled WGS sequence"/>
</dbReference>
<evidence type="ECO:0000313" key="3">
    <source>
        <dbReference type="Proteomes" id="UP001149165"/>
    </source>
</evidence>
<feature type="compositionally biased region" description="Basic and acidic residues" evidence="1">
    <location>
        <begin position="14"/>
        <end position="45"/>
    </location>
</feature>